<evidence type="ECO:0000256" key="5">
    <source>
        <dbReference type="ARBA" id="ARBA00023136"/>
    </source>
</evidence>
<keyword evidence="4 6" id="KW-1133">Transmembrane helix</keyword>
<evidence type="ECO:0000256" key="3">
    <source>
        <dbReference type="ARBA" id="ARBA00022692"/>
    </source>
</evidence>
<dbReference type="AlphaFoldDB" id="A0AB39HUZ3"/>
<evidence type="ECO:0000256" key="1">
    <source>
        <dbReference type="ARBA" id="ARBA00004162"/>
    </source>
</evidence>
<evidence type="ECO:0000256" key="4">
    <source>
        <dbReference type="ARBA" id="ARBA00022989"/>
    </source>
</evidence>
<keyword evidence="3 6" id="KW-0812">Transmembrane</keyword>
<feature type="domain" description="RsgI N-terminal anti-sigma" evidence="7">
    <location>
        <begin position="2"/>
        <end position="49"/>
    </location>
</feature>
<dbReference type="PROSITE" id="PS51849">
    <property type="entry name" value="RSGI_N"/>
    <property type="match status" value="1"/>
</dbReference>
<dbReference type="GO" id="GO:0005886">
    <property type="term" value="C:plasma membrane"/>
    <property type="evidence" value="ECO:0007669"/>
    <property type="project" value="UniProtKB-SubCell"/>
</dbReference>
<dbReference type="EMBL" id="CP162599">
    <property type="protein sequence ID" value="XDK33816.1"/>
    <property type="molecule type" value="Genomic_DNA"/>
</dbReference>
<name>A0AB39HUZ3_9BACI</name>
<keyword evidence="2" id="KW-1003">Cell membrane</keyword>
<sequence>MKQGIVMGCYDRFMIVLTKEGEFVKAKQISDCTIGEEVNFELFTQDKRIHLAKKITSHVLTVASIMLLIIVPLSLFYHQPKSYAFINIDANPSIEIELKRDLTVKNIKPLNVDAIHTIRHFEQTKGMAFEEFLSHLMMICEKSDYLDDKRQMLIGINYGIEETEHEQIDISDLKTDHDNWEIAAYNVPSEVREIAKQSHLSMNRVLANKMEEQDESILRMFEETNQDSIQKKDMITTFYDE</sequence>
<accession>A0AB39HUZ3</accession>
<dbReference type="RefSeq" id="WP_368654494.1">
    <property type="nucleotide sequence ID" value="NZ_CP162599.1"/>
</dbReference>
<dbReference type="Pfam" id="PF23750">
    <property type="entry name" value="RsgI_M"/>
    <property type="match status" value="1"/>
</dbReference>
<proteinExistence type="predicted"/>
<evidence type="ECO:0000313" key="8">
    <source>
        <dbReference type="EMBL" id="XDK33816.1"/>
    </source>
</evidence>
<evidence type="ECO:0000256" key="2">
    <source>
        <dbReference type="ARBA" id="ARBA00022475"/>
    </source>
</evidence>
<dbReference type="InterPro" id="IPR024449">
    <property type="entry name" value="Anti-sigma_RsgI_N"/>
</dbReference>
<keyword evidence="5 6" id="KW-0472">Membrane</keyword>
<evidence type="ECO:0000256" key="6">
    <source>
        <dbReference type="SAM" id="Phobius"/>
    </source>
</evidence>
<comment type="subcellular location">
    <subcellularLocation>
        <location evidence="1">Cell membrane</location>
        <topology evidence="1">Single-pass membrane protein</topology>
    </subcellularLocation>
</comment>
<gene>
    <name evidence="8" type="ORF">AB4Y30_05540</name>
</gene>
<reference evidence="8" key="1">
    <citation type="submission" date="2024-07" db="EMBL/GenBank/DDBJ databases">
        <title>Halotolerant mesophilic bacterium Ornithinibacillus sp. 4-3, sp. nov., isolated from soil.</title>
        <authorList>
            <person name="Sidarenka A.V."/>
            <person name="Guliayeva D.E."/>
            <person name="Leanovich S.I."/>
            <person name="Hileuskaya K.S."/>
            <person name="Akhremchuk A.E."/>
            <person name="Sikolenko M.A."/>
            <person name="Valentovich L.N."/>
        </authorList>
    </citation>
    <scope>NUCLEOTIDE SEQUENCE</scope>
    <source>
        <strain evidence="8">4-3</strain>
    </source>
</reference>
<dbReference type="InterPro" id="IPR055431">
    <property type="entry name" value="RsgI_M"/>
</dbReference>
<evidence type="ECO:0000259" key="7">
    <source>
        <dbReference type="PROSITE" id="PS51849"/>
    </source>
</evidence>
<organism evidence="8">
    <name type="scientific">Ornithinibacillus sp. 4-3</name>
    <dbReference type="NCBI Taxonomy" id="3231488"/>
    <lineage>
        <taxon>Bacteria</taxon>
        <taxon>Bacillati</taxon>
        <taxon>Bacillota</taxon>
        <taxon>Bacilli</taxon>
        <taxon>Bacillales</taxon>
        <taxon>Bacillaceae</taxon>
        <taxon>Ornithinibacillus</taxon>
    </lineage>
</organism>
<protein>
    <submittedName>
        <fullName evidence="8">Anti-sigma factor domain-containing protein</fullName>
    </submittedName>
</protein>
<dbReference type="Pfam" id="PF12791">
    <property type="entry name" value="RsgI_N"/>
    <property type="match status" value="1"/>
</dbReference>
<feature type="transmembrane region" description="Helical" evidence="6">
    <location>
        <begin position="55"/>
        <end position="77"/>
    </location>
</feature>